<comment type="caution">
    <text evidence="1">The sequence shown here is derived from an EMBL/GenBank/DDBJ whole genome shotgun (WGS) entry which is preliminary data.</text>
</comment>
<protein>
    <submittedName>
        <fullName evidence="1">Uncharacterized protein</fullName>
    </submittedName>
</protein>
<dbReference type="Proteomes" id="UP000533641">
    <property type="component" value="Unassembled WGS sequence"/>
</dbReference>
<gene>
    <name evidence="1" type="ORF">GGE12_005055</name>
</gene>
<accession>A0A7W6WG93</accession>
<name>A0A7W6WG93_9HYPH</name>
<sequence>MTGLCHEASEQITVAATWYRQHREECPRPIVPHLRQTFGLSALEACEAIAEANRRQGGAHARTS</sequence>
<organism evidence="1 2">
    <name type="scientific">Rhizobium mongolense</name>
    <dbReference type="NCBI Taxonomy" id="57676"/>
    <lineage>
        <taxon>Bacteria</taxon>
        <taxon>Pseudomonadati</taxon>
        <taxon>Pseudomonadota</taxon>
        <taxon>Alphaproteobacteria</taxon>
        <taxon>Hyphomicrobiales</taxon>
        <taxon>Rhizobiaceae</taxon>
        <taxon>Rhizobium/Agrobacterium group</taxon>
        <taxon>Rhizobium</taxon>
    </lineage>
</organism>
<reference evidence="1 2" key="1">
    <citation type="submission" date="2020-08" db="EMBL/GenBank/DDBJ databases">
        <title>Genomic Encyclopedia of Type Strains, Phase IV (KMG-V): Genome sequencing to study the core and pangenomes of soil and plant-associated prokaryotes.</title>
        <authorList>
            <person name="Whitman W."/>
        </authorList>
    </citation>
    <scope>NUCLEOTIDE SEQUENCE [LARGE SCALE GENOMIC DNA]</scope>
    <source>
        <strain evidence="1 2">SEMIA 402</strain>
    </source>
</reference>
<dbReference type="AlphaFoldDB" id="A0A7W6WG93"/>
<proteinExistence type="predicted"/>
<dbReference type="EMBL" id="JACIGM010000012">
    <property type="protein sequence ID" value="MBB4277252.1"/>
    <property type="molecule type" value="Genomic_DNA"/>
</dbReference>
<evidence type="ECO:0000313" key="2">
    <source>
        <dbReference type="Proteomes" id="UP000533641"/>
    </source>
</evidence>
<evidence type="ECO:0000313" key="1">
    <source>
        <dbReference type="EMBL" id="MBB4277252.1"/>
    </source>
</evidence>